<dbReference type="InterPro" id="IPR018958">
    <property type="entry name" value="Knr4/Smi1-like_dom"/>
</dbReference>
<dbReference type="AlphaFoldDB" id="A0A5A7MJT2"/>
<accession>A0A5A7MJT2</accession>
<dbReference type="Gene3D" id="3.40.1580.10">
    <property type="entry name" value="SMI1/KNR4-like"/>
    <property type="match status" value="1"/>
</dbReference>
<dbReference type="RefSeq" id="WP_149357298.1">
    <property type="nucleotide sequence ID" value="NZ_BKBW01000023.1"/>
</dbReference>
<protein>
    <recommendedName>
        <fullName evidence="1">Knr4/Smi1-like domain-containing protein</fullName>
    </recommendedName>
</protein>
<dbReference type="InterPro" id="IPR037883">
    <property type="entry name" value="Knr4/Smi1-like_sf"/>
</dbReference>
<reference evidence="2 3" key="1">
    <citation type="journal article" date="2019" name="Microbiol. Resour. Announc.">
        <title>Draft Genome Sequence of Comamonas testosteroni TA441, a Bacterium That Has a Cryptic Phenol Degradation Gene Cluster.</title>
        <authorList>
            <person name="Arai H."/>
            <person name="Ishii M."/>
        </authorList>
    </citation>
    <scope>NUCLEOTIDE SEQUENCE [LARGE SCALE GENOMIC DNA]</scope>
    <source>
        <strain evidence="2 3">TA441</strain>
    </source>
</reference>
<gene>
    <name evidence="2" type="ORF">CTTA_5093</name>
</gene>
<feature type="domain" description="Knr4/Smi1-like" evidence="1">
    <location>
        <begin position="27"/>
        <end position="166"/>
    </location>
</feature>
<dbReference type="EMBL" id="BKBW01000023">
    <property type="protein sequence ID" value="GEQ78088.1"/>
    <property type="molecule type" value="Genomic_DNA"/>
</dbReference>
<evidence type="ECO:0000313" key="3">
    <source>
        <dbReference type="Proteomes" id="UP000323105"/>
    </source>
</evidence>
<sequence length="174" mass="19908">MKIKKEDLEKWETDEPDLMVDPFFLKKRIADVEKALLISLPDEYLDFIHLVGDQACSPRDELDNFIATYNGITRVVVMATLSSTDRVVNSTKLLQESVYDHRSLLPNGLIAIGSEYDDDGDAYIIYDVRPESTTYRNIFHWRYYADNLIAGDGLGLLALSLRDFLRKPALESEL</sequence>
<dbReference type="Pfam" id="PF09346">
    <property type="entry name" value="SMI1_KNR4"/>
    <property type="match status" value="1"/>
</dbReference>
<evidence type="ECO:0000259" key="1">
    <source>
        <dbReference type="Pfam" id="PF09346"/>
    </source>
</evidence>
<proteinExistence type="predicted"/>
<comment type="caution">
    <text evidence="2">The sequence shown here is derived from an EMBL/GenBank/DDBJ whole genome shotgun (WGS) entry which is preliminary data.</text>
</comment>
<evidence type="ECO:0000313" key="2">
    <source>
        <dbReference type="EMBL" id="GEQ78088.1"/>
    </source>
</evidence>
<name>A0A5A7MJT2_COMTE</name>
<dbReference type="SUPFAM" id="SSF160631">
    <property type="entry name" value="SMI1/KNR4-like"/>
    <property type="match status" value="1"/>
</dbReference>
<dbReference type="Proteomes" id="UP000323105">
    <property type="component" value="Unassembled WGS sequence"/>
</dbReference>
<organism evidence="2 3">
    <name type="scientific">Comamonas testosteroni</name>
    <name type="common">Pseudomonas testosteroni</name>
    <dbReference type="NCBI Taxonomy" id="285"/>
    <lineage>
        <taxon>Bacteria</taxon>
        <taxon>Pseudomonadati</taxon>
        <taxon>Pseudomonadota</taxon>
        <taxon>Betaproteobacteria</taxon>
        <taxon>Burkholderiales</taxon>
        <taxon>Comamonadaceae</taxon>
        <taxon>Comamonas</taxon>
    </lineage>
</organism>